<accession>A0A0S3S7D0</accession>
<evidence type="ECO:0000313" key="1">
    <source>
        <dbReference type="EMBL" id="BAT88743.1"/>
    </source>
</evidence>
<evidence type="ECO:0000313" key="2">
    <source>
        <dbReference type="Proteomes" id="UP000291084"/>
    </source>
</evidence>
<sequence length="145" mass="16410">MFSMNMFLFPKWWMGYFFSMWAVHFLLPSLRKLQPKHRENHELSSFNVVAAPSFLQPAAKVSGAAAAVREHHSIFRWWWCCLEALGKLAWMEVAAPLHTFCSQAGTLLSLLVATAGRRYCTSQAASRCSNLNASRNSTSGRISWP</sequence>
<reference evidence="1 2" key="1">
    <citation type="journal article" date="2015" name="Sci. Rep.">
        <title>The power of single molecule real-time sequencing technology in the de novo assembly of a eukaryotic genome.</title>
        <authorList>
            <person name="Sakai H."/>
            <person name="Naito K."/>
            <person name="Ogiso-Tanaka E."/>
            <person name="Takahashi Y."/>
            <person name="Iseki K."/>
            <person name="Muto C."/>
            <person name="Satou K."/>
            <person name="Teruya K."/>
            <person name="Shiroma A."/>
            <person name="Shimoji M."/>
            <person name="Hirano T."/>
            <person name="Itoh T."/>
            <person name="Kaga A."/>
            <person name="Tomooka N."/>
        </authorList>
    </citation>
    <scope>NUCLEOTIDE SEQUENCE [LARGE SCALE GENOMIC DNA]</scope>
    <source>
        <strain evidence="2">cv. Shumari</strain>
    </source>
</reference>
<dbReference type="Proteomes" id="UP000291084">
    <property type="component" value="Chromosome 5"/>
</dbReference>
<keyword evidence="2" id="KW-1185">Reference proteome</keyword>
<organism evidence="1 2">
    <name type="scientific">Vigna angularis var. angularis</name>
    <dbReference type="NCBI Taxonomy" id="157739"/>
    <lineage>
        <taxon>Eukaryota</taxon>
        <taxon>Viridiplantae</taxon>
        <taxon>Streptophyta</taxon>
        <taxon>Embryophyta</taxon>
        <taxon>Tracheophyta</taxon>
        <taxon>Spermatophyta</taxon>
        <taxon>Magnoliopsida</taxon>
        <taxon>eudicotyledons</taxon>
        <taxon>Gunneridae</taxon>
        <taxon>Pentapetalae</taxon>
        <taxon>rosids</taxon>
        <taxon>fabids</taxon>
        <taxon>Fabales</taxon>
        <taxon>Fabaceae</taxon>
        <taxon>Papilionoideae</taxon>
        <taxon>50 kb inversion clade</taxon>
        <taxon>NPAAA clade</taxon>
        <taxon>indigoferoid/millettioid clade</taxon>
        <taxon>Phaseoleae</taxon>
        <taxon>Vigna</taxon>
    </lineage>
</organism>
<dbReference type="AlphaFoldDB" id="A0A0S3S7D0"/>
<proteinExistence type="predicted"/>
<name>A0A0S3S7D0_PHAAN</name>
<gene>
    <name evidence="1" type="primary">Vigan.05G233900</name>
    <name evidence="1" type="ORF">VIGAN_05233900</name>
</gene>
<dbReference type="EMBL" id="AP015038">
    <property type="protein sequence ID" value="BAT88743.1"/>
    <property type="molecule type" value="Genomic_DNA"/>
</dbReference>
<protein>
    <submittedName>
        <fullName evidence="1">Uncharacterized protein</fullName>
    </submittedName>
</protein>